<accession>A0A6C0P545</accession>
<dbReference type="InterPro" id="IPR015942">
    <property type="entry name" value="Asp/Glu/hydantoin_racemase"/>
</dbReference>
<proteinExistence type="inferred from homology"/>
<gene>
    <name evidence="2" type="ORF">GZH47_24585</name>
</gene>
<comment type="similarity">
    <text evidence="1">Belongs to the HyuE racemase family.</text>
</comment>
<dbReference type="Gene3D" id="3.40.50.12500">
    <property type="match status" value="1"/>
</dbReference>
<dbReference type="Proteomes" id="UP000479114">
    <property type="component" value="Chromosome"/>
</dbReference>
<reference evidence="2 3" key="1">
    <citation type="submission" date="2020-02" db="EMBL/GenBank/DDBJ databases">
        <title>Paenibacillus sp. nov., isolated from rhizosphere soil of tomato.</title>
        <authorList>
            <person name="Weon H.-Y."/>
            <person name="Lee S.A."/>
        </authorList>
    </citation>
    <scope>NUCLEOTIDE SEQUENCE [LARGE SCALE GENOMIC DNA]</scope>
    <source>
        <strain evidence="2 3">14171R-81</strain>
    </source>
</reference>
<evidence type="ECO:0000313" key="2">
    <source>
        <dbReference type="EMBL" id="QHW33660.1"/>
    </source>
</evidence>
<dbReference type="GO" id="GO:0047661">
    <property type="term" value="F:amino-acid racemase activity"/>
    <property type="evidence" value="ECO:0007669"/>
    <property type="project" value="InterPro"/>
</dbReference>
<dbReference type="RefSeq" id="WP_162643658.1">
    <property type="nucleotide sequence ID" value="NZ_CP048286.1"/>
</dbReference>
<dbReference type="EMBL" id="CP048286">
    <property type="protein sequence ID" value="QHW33660.1"/>
    <property type="molecule type" value="Genomic_DNA"/>
</dbReference>
<organism evidence="2 3">
    <name type="scientific">Paenibacillus rhizovicinus</name>
    <dbReference type="NCBI Taxonomy" id="2704463"/>
    <lineage>
        <taxon>Bacteria</taxon>
        <taxon>Bacillati</taxon>
        <taxon>Bacillota</taxon>
        <taxon>Bacilli</taxon>
        <taxon>Bacillales</taxon>
        <taxon>Paenibacillaceae</taxon>
        <taxon>Paenibacillus</taxon>
    </lineage>
</organism>
<protein>
    <submittedName>
        <fullName evidence="2">Asp/Glu racemase</fullName>
    </submittedName>
</protein>
<evidence type="ECO:0000313" key="3">
    <source>
        <dbReference type="Proteomes" id="UP000479114"/>
    </source>
</evidence>
<evidence type="ECO:0000256" key="1">
    <source>
        <dbReference type="ARBA" id="ARBA00038414"/>
    </source>
</evidence>
<dbReference type="InterPro" id="IPR053714">
    <property type="entry name" value="Iso_Racemase_Enz_sf"/>
</dbReference>
<dbReference type="KEGG" id="prz:GZH47_24585"/>
<name>A0A6C0P545_9BACL</name>
<dbReference type="AlphaFoldDB" id="A0A6C0P545"/>
<dbReference type="Pfam" id="PF01177">
    <property type="entry name" value="Asp_Glu_race"/>
    <property type="match status" value="1"/>
</dbReference>
<keyword evidence="3" id="KW-1185">Reference proteome</keyword>
<sequence>MALPKLAIIHTTPVTVDPLKALAAEFMPGWDLINFVDDSILPELIQNEGMTETVIERWLTYAKFAEQQGAAYIVSACSSVGEVASMARQVVQVPVLRIDEAMAEEAVRSGRRIGVAATLSTTLQPTISLIESKAGQQGREIEIKSALAAEAYRLLMNGDKEGHDRVLAEVLLNLVKSVDVVVLAQASMARVVASLPEELQPKFLASPRIGIAHIAQIAAGDRRVR</sequence>